<name>A0A975FX09_9CAUL</name>
<dbReference type="AlphaFoldDB" id="A0A975FX09"/>
<evidence type="ECO:0000313" key="1">
    <source>
        <dbReference type="EMBL" id="QUD86363.1"/>
    </source>
</evidence>
<dbReference type="EMBL" id="CP073078">
    <property type="protein sequence ID" value="QUD86363.1"/>
    <property type="molecule type" value="Genomic_DNA"/>
</dbReference>
<accession>A0A975FX09</accession>
<dbReference type="Pfam" id="PF05013">
    <property type="entry name" value="FGase"/>
    <property type="match status" value="1"/>
</dbReference>
<dbReference type="Proteomes" id="UP000676409">
    <property type="component" value="Chromosome"/>
</dbReference>
<organism evidence="1 2">
    <name type="scientific">Phenylobacterium montanum</name>
    <dbReference type="NCBI Taxonomy" id="2823693"/>
    <lineage>
        <taxon>Bacteria</taxon>
        <taxon>Pseudomonadati</taxon>
        <taxon>Pseudomonadota</taxon>
        <taxon>Alphaproteobacteria</taxon>
        <taxon>Caulobacterales</taxon>
        <taxon>Caulobacteraceae</taxon>
        <taxon>Phenylobacterium</taxon>
    </lineage>
</organism>
<dbReference type="RefSeq" id="WP_211936415.1">
    <property type="nucleotide sequence ID" value="NZ_CP073078.1"/>
</dbReference>
<dbReference type="SUPFAM" id="SSF53187">
    <property type="entry name" value="Zn-dependent exopeptidases"/>
    <property type="match status" value="1"/>
</dbReference>
<proteinExistence type="predicted"/>
<dbReference type="Gene3D" id="3.40.630.40">
    <property type="entry name" value="Zn-dependent exopeptidases"/>
    <property type="match status" value="1"/>
</dbReference>
<protein>
    <submittedName>
        <fullName evidence="1">N-formylglutamate amidohydrolase</fullName>
    </submittedName>
</protein>
<evidence type="ECO:0000313" key="2">
    <source>
        <dbReference type="Proteomes" id="UP000676409"/>
    </source>
</evidence>
<reference evidence="1" key="1">
    <citation type="submission" date="2021-04" db="EMBL/GenBank/DDBJ databases">
        <title>The complete genome sequence of Caulobacter sp. S6.</title>
        <authorList>
            <person name="Tang Y."/>
            <person name="Ouyang W."/>
            <person name="Liu Q."/>
            <person name="Huang B."/>
            <person name="Guo Z."/>
            <person name="Lei P."/>
        </authorList>
    </citation>
    <scope>NUCLEOTIDE SEQUENCE</scope>
    <source>
        <strain evidence="1">S6</strain>
    </source>
</reference>
<dbReference type="KEGG" id="caul:KCG34_14790"/>
<dbReference type="InterPro" id="IPR007709">
    <property type="entry name" value="N-FG_amidohydro"/>
</dbReference>
<gene>
    <name evidence="1" type="ORF">KCG34_14790</name>
</gene>
<keyword evidence="2" id="KW-1185">Reference proteome</keyword>
<sequence length="297" mass="31486">MDAWSDSPAASALEAEPPFVVRRPAAGLAGPLVFASPHSGRLYPEGLMAASALDALAIRRSEDALVDQLILGGLEVGANLICARYARAYVDVNREPYELDPAMFEDELPDFARGRSPRVAAGLGSIARIVGEGQEIYDRKLTFAEAEARIETIHGPYHAALKALAEDAVGRHGAALLVDWHSMPAAAARPVGREGCDVVLGDRFGVACSGRVTDAAEAAFVGLGYRVSRNTPYAGGYTTEAYGRPSQGMHALQIELSRGLYLDEAQLEPHAGYDRLRGDLEAVFRALATVAGELAAG</sequence>